<proteinExistence type="predicted"/>
<dbReference type="EMBL" id="OMOD01000116">
    <property type="protein sequence ID" value="SPF39056.1"/>
    <property type="molecule type" value="Genomic_DNA"/>
</dbReference>
<keyword evidence="2" id="KW-0347">Helicase</keyword>
<dbReference type="AlphaFoldDB" id="A0A2U3KHF2"/>
<keyword evidence="2" id="KW-0547">Nucleotide-binding</keyword>
<protein>
    <submittedName>
        <fullName evidence="2">Putative Peptidase S7, flavivirus helicase (NS3)</fullName>
    </submittedName>
</protein>
<evidence type="ECO:0000313" key="2">
    <source>
        <dbReference type="EMBL" id="SPF39056.1"/>
    </source>
</evidence>
<organism evidence="2 3">
    <name type="scientific">Candidatus Sulfotelmatobacter kueseliae</name>
    <dbReference type="NCBI Taxonomy" id="2042962"/>
    <lineage>
        <taxon>Bacteria</taxon>
        <taxon>Pseudomonadati</taxon>
        <taxon>Acidobacteriota</taxon>
        <taxon>Terriglobia</taxon>
        <taxon>Terriglobales</taxon>
        <taxon>Candidatus Korobacteraceae</taxon>
        <taxon>Candidatus Sulfotelmatobacter</taxon>
    </lineage>
</organism>
<evidence type="ECO:0000256" key="1">
    <source>
        <dbReference type="SAM" id="SignalP"/>
    </source>
</evidence>
<dbReference type="Proteomes" id="UP000238701">
    <property type="component" value="Unassembled WGS sequence"/>
</dbReference>
<reference evidence="3" key="1">
    <citation type="submission" date="2018-02" db="EMBL/GenBank/DDBJ databases">
        <authorList>
            <person name="Hausmann B."/>
        </authorList>
    </citation>
    <scope>NUCLEOTIDE SEQUENCE [LARGE SCALE GENOMIC DNA]</scope>
    <source>
        <strain evidence="3">Peat soil MAG SbA1</strain>
    </source>
</reference>
<keyword evidence="2" id="KW-0067">ATP-binding</keyword>
<accession>A0A2U3KHF2</accession>
<evidence type="ECO:0000313" key="3">
    <source>
        <dbReference type="Proteomes" id="UP000238701"/>
    </source>
</evidence>
<keyword evidence="1" id="KW-0732">Signal</keyword>
<name>A0A2U3KHF2_9BACT</name>
<feature type="chain" id="PRO_5015539679" evidence="1">
    <location>
        <begin position="28"/>
        <end position="400"/>
    </location>
</feature>
<dbReference type="PANTHER" id="PTHR34094:SF1">
    <property type="entry name" value="PROTEIN FAM185A"/>
    <property type="match status" value="1"/>
</dbReference>
<dbReference type="OrthoDB" id="113158at2"/>
<dbReference type="GO" id="GO:0004386">
    <property type="term" value="F:helicase activity"/>
    <property type="evidence" value="ECO:0007669"/>
    <property type="project" value="UniProtKB-KW"/>
</dbReference>
<feature type="signal peptide" evidence="1">
    <location>
        <begin position="1"/>
        <end position="27"/>
    </location>
</feature>
<keyword evidence="2" id="KW-0378">Hydrolase</keyword>
<dbReference type="PANTHER" id="PTHR34094">
    <property type="match status" value="1"/>
</dbReference>
<sequence length="400" mass="40875">MKRKLQIGVVSILAVLAPLTILPQSVAQETRVSAEGGGWGQEITGTLAAVKNLRIKVDSGAVIVHGGQQQGINYVVHTRLHTSSEQEARHQFDQYKVTAYVKGDTAWIEGNWQGKQPRHCSEELSVMVPREIALVKLETDGGSVDTTGVSGRVEAETGGGSIHLDDVGGGANAETGGGSIDVGNVSGEIGLHTGGGSIEVHQANGKVVAETGGGSVEIQSCMQGANVETGGGSIAVRHCSGKVKASTGGGSIELGDIGGPAEIDTGGGSIRVNSAQGHVHAETGGGGIELYGVPSAQVETGAGGIVVKLVNTGGERRDSQLETSAGDITVYIAADVALNVRASVDLASGHRITSEFPDIQVRSEGDWASKTISAEGKLNGGGPMLKVHTTTGDINFKRAK</sequence>
<gene>
    <name evidence="2" type="ORF">SBA1_240006</name>
</gene>